<dbReference type="EMBL" id="JALBCA010000018">
    <property type="protein sequence ID" value="KAI2390339.1"/>
    <property type="molecule type" value="Genomic_DNA"/>
</dbReference>
<reference evidence="1" key="1">
    <citation type="journal article" date="2022" name="bioRxiv">
        <title>Population genetic analysis of Ophidiomyces ophidiicola, the causative agent of snake fungal disease, indicates recent introductions to the USA.</title>
        <authorList>
            <person name="Ladner J.T."/>
            <person name="Palmer J.M."/>
            <person name="Ettinger C.L."/>
            <person name="Stajich J.E."/>
            <person name="Farrell T.M."/>
            <person name="Glorioso B.M."/>
            <person name="Lawson B."/>
            <person name="Price S.J."/>
            <person name="Stengle A.G."/>
            <person name="Grear D.A."/>
            <person name="Lorch J.M."/>
        </authorList>
    </citation>
    <scope>NUCLEOTIDE SEQUENCE</scope>
    <source>
        <strain evidence="1">NWHC 24266-5</strain>
    </source>
</reference>
<gene>
    <name evidence="1" type="ORF">LOY88_001673</name>
</gene>
<proteinExistence type="predicted"/>
<evidence type="ECO:0000313" key="1">
    <source>
        <dbReference type="EMBL" id="KAI2390339.1"/>
    </source>
</evidence>
<sequence length="1269" mass="140525">MRLHLVIHRHELPTIRILWTPPSRSPGLSHLPSASSSFTLGAPQPPTAGRTLSASTSFNTALTTLSTVGGYTIAQLLADVNDVVPLETRVDYHGEQSDCGHWGLEDYVVELMGSECLHFMETVNLLRDGDELVIRPLHYEELEARHITGRHQVATDGTHLIDGVAFGKKYLKRAASRRPPIRIPPRSKRRRLEEREWDYDIPVREPFEPIILPPKGRETEFVHGVILAEPIQSEDHQKDENTRLRKVDEALSTKASTPLNHKSPSFSENDIEILHVVKKSCTKSPNLEGSVYSISVLDRAEEYRTENESKYISLSSGSESSESGSELSSATTDAHEDGETESSDLKSSTSVSGTSQSSSSSSVSSSSSSEDGLGSESGESVPEKEKRPLKPDVPFTQPVTPRVNNAPGTGSRRTRHSNLRTKLRKRLAKMKAAGVLPQDANFDDLRNLDEFGALKTRPKMPVPATQTDETAPFTFAKQENEHHQYLESIEAIGLGINPDTKKNTAQTFAVAPSPMNSSASVVDVPLPENGVKLNLANTRRLLFGSLGLRTPKTKGDAERLKAQLTEKLKICKVAIKEQQSQEPIEKSHALMPVENWQDFLNVKAIECIYEDVSIPPPPFPFVQRWDSESQKLIRQRRNNGSFNKGKKRKRKSRNDEEHDHWQPYENEEYSNANIILNYSDTESNEKSKQETLQPVMESATEKLHIQQSDTAQQTNENAIEPGLGQTEEDLPVYEGLSSYETATENDLKVGAIIAFKQLEVSKTTNWQPVVSSYRTAIVEQVIDASNVQLRLAMRDREKKPENQETEPRVYSGFEMPGYEDEQGDDDGIRDMEVYQLIEPKLLRSAPAIDLEGAIMVNGTQENDIPDCIPESIHQNAEEPELPPISSQTRRDISQIIDDAGFRSAIDSDLNVLDEPIPVADSPNSGTGKDDNGPELQAEDVTPVIESPSFNGFERSPPHETNEPRSPDATPRPSNSAPIKKDVCHKPSPGTQTSSVKNSAQQEHAVPSMPSEDSLHYISDLDTTVPDSGAPNGSQLSKLKSSRNATTHSKLSQSQEEPDPERQVGSLLCTIHPSAVEAENDRPNSSGSMVPNPFYEVDRLLFEDSDSPPLDAIVSSTAPPRLGESVDGKPPVRIRKNRLSSSRRRQYTPQFSDDNNGDVEDDVKLPEPQKAVNQLENSQKIKTEIASSQAHFPDPQIIVQGSQFVDLTISSDPVSPGGSDGDFAKSQGLPNGSGWVQKQTSSYRRTRNSINRNTDKLSQPRRTRTRRSVI</sequence>
<accession>A0ACB8V1I2</accession>
<protein>
    <submittedName>
        <fullName evidence="1">Uncharacterized protein</fullName>
    </submittedName>
</protein>
<organism evidence="1">
    <name type="scientific">Ophidiomyces ophidiicola</name>
    <dbReference type="NCBI Taxonomy" id="1387563"/>
    <lineage>
        <taxon>Eukaryota</taxon>
        <taxon>Fungi</taxon>
        <taxon>Dikarya</taxon>
        <taxon>Ascomycota</taxon>
        <taxon>Pezizomycotina</taxon>
        <taxon>Eurotiomycetes</taxon>
        <taxon>Eurotiomycetidae</taxon>
        <taxon>Onygenales</taxon>
        <taxon>Onygenaceae</taxon>
        <taxon>Ophidiomyces</taxon>
    </lineage>
</organism>
<comment type="caution">
    <text evidence="1">The sequence shown here is derived from an EMBL/GenBank/DDBJ whole genome shotgun (WGS) entry which is preliminary data.</text>
</comment>
<name>A0ACB8V1I2_9EURO</name>